<sequence>GGFEAVRDVGAGGSGVGLIRISIVGFLVLYDYHLLLEGSVFG</sequence>
<dbReference type="EMBL" id="LXQA011457918">
    <property type="protein sequence ID" value="MCI97903.1"/>
    <property type="molecule type" value="Genomic_DNA"/>
</dbReference>
<proteinExistence type="predicted"/>
<organism evidence="1 2">
    <name type="scientific">Trifolium medium</name>
    <dbReference type="NCBI Taxonomy" id="97028"/>
    <lineage>
        <taxon>Eukaryota</taxon>
        <taxon>Viridiplantae</taxon>
        <taxon>Streptophyta</taxon>
        <taxon>Embryophyta</taxon>
        <taxon>Tracheophyta</taxon>
        <taxon>Spermatophyta</taxon>
        <taxon>Magnoliopsida</taxon>
        <taxon>eudicotyledons</taxon>
        <taxon>Gunneridae</taxon>
        <taxon>Pentapetalae</taxon>
        <taxon>rosids</taxon>
        <taxon>fabids</taxon>
        <taxon>Fabales</taxon>
        <taxon>Fabaceae</taxon>
        <taxon>Papilionoideae</taxon>
        <taxon>50 kb inversion clade</taxon>
        <taxon>NPAAA clade</taxon>
        <taxon>Hologalegina</taxon>
        <taxon>IRL clade</taxon>
        <taxon>Trifolieae</taxon>
        <taxon>Trifolium</taxon>
    </lineage>
</organism>
<name>A0A392WDZ3_9FABA</name>
<feature type="non-terminal residue" evidence="1">
    <location>
        <position position="1"/>
    </location>
</feature>
<keyword evidence="2" id="KW-1185">Reference proteome</keyword>
<dbReference type="AlphaFoldDB" id="A0A392WDZ3"/>
<protein>
    <submittedName>
        <fullName evidence="1">Uncharacterized protein</fullName>
    </submittedName>
</protein>
<accession>A0A392WDZ3</accession>
<evidence type="ECO:0000313" key="2">
    <source>
        <dbReference type="Proteomes" id="UP000265520"/>
    </source>
</evidence>
<dbReference type="Proteomes" id="UP000265520">
    <property type="component" value="Unassembled WGS sequence"/>
</dbReference>
<evidence type="ECO:0000313" key="1">
    <source>
        <dbReference type="EMBL" id="MCI97903.1"/>
    </source>
</evidence>
<reference evidence="1 2" key="1">
    <citation type="journal article" date="2018" name="Front. Plant Sci.">
        <title>Red Clover (Trifolium pratense) and Zigzag Clover (T. medium) - A Picture of Genomic Similarities and Differences.</title>
        <authorList>
            <person name="Dluhosova J."/>
            <person name="Istvanek J."/>
            <person name="Nedelnik J."/>
            <person name="Repkova J."/>
        </authorList>
    </citation>
    <scope>NUCLEOTIDE SEQUENCE [LARGE SCALE GENOMIC DNA]</scope>
    <source>
        <strain evidence="2">cv. 10/8</strain>
        <tissue evidence="1">Leaf</tissue>
    </source>
</reference>
<comment type="caution">
    <text evidence="1">The sequence shown here is derived from an EMBL/GenBank/DDBJ whole genome shotgun (WGS) entry which is preliminary data.</text>
</comment>